<organism evidence="1 2">
    <name type="scientific">Gossypium arboreum</name>
    <name type="common">Tree cotton</name>
    <name type="synonym">Gossypium nanking</name>
    <dbReference type="NCBI Taxonomy" id="29729"/>
    <lineage>
        <taxon>Eukaryota</taxon>
        <taxon>Viridiplantae</taxon>
        <taxon>Streptophyta</taxon>
        <taxon>Embryophyta</taxon>
        <taxon>Tracheophyta</taxon>
        <taxon>Spermatophyta</taxon>
        <taxon>Magnoliopsida</taxon>
        <taxon>eudicotyledons</taxon>
        <taxon>Gunneridae</taxon>
        <taxon>Pentapetalae</taxon>
        <taxon>rosids</taxon>
        <taxon>malvids</taxon>
        <taxon>Malvales</taxon>
        <taxon>Malvaceae</taxon>
        <taxon>Malvoideae</taxon>
        <taxon>Gossypium</taxon>
    </lineage>
</organism>
<dbReference type="Proteomes" id="UP001358586">
    <property type="component" value="Chromosome 13"/>
</dbReference>
<gene>
    <name evidence="1" type="ORF">PVK06_047117</name>
</gene>
<name>A0ABR0MCK8_GOSAR</name>
<reference evidence="1 2" key="1">
    <citation type="submission" date="2023-03" db="EMBL/GenBank/DDBJ databases">
        <title>WGS of Gossypium arboreum.</title>
        <authorList>
            <person name="Yu D."/>
        </authorList>
    </citation>
    <scope>NUCLEOTIDE SEQUENCE [LARGE SCALE GENOMIC DNA]</scope>
    <source>
        <tissue evidence="1">Leaf</tissue>
    </source>
</reference>
<dbReference type="EMBL" id="JARKNE010000013">
    <property type="protein sequence ID" value="KAK5770953.1"/>
    <property type="molecule type" value="Genomic_DNA"/>
</dbReference>
<comment type="caution">
    <text evidence="1">The sequence shown here is derived from an EMBL/GenBank/DDBJ whole genome shotgun (WGS) entry which is preliminary data.</text>
</comment>
<protein>
    <submittedName>
        <fullName evidence="1">Uncharacterized protein</fullName>
    </submittedName>
</protein>
<evidence type="ECO:0000313" key="1">
    <source>
        <dbReference type="EMBL" id="KAK5770953.1"/>
    </source>
</evidence>
<evidence type="ECO:0000313" key="2">
    <source>
        <dbReference type="Proteomes" id="UP001358586"/>
    </source>
</evidence>
<sequence length="57" mass="6381">MAASLIRFDDKHIFVAQATMADDCVLEGFIHNMGKLSVPQICSYLQEVGFLHTSHML</sequence>
<accession>A0ABR0MCK8</accession>
<keyword evidence="2" id="KW-1185">Reference proteome</keyword>
<proteinExistence type="predicted"/>